<dbReference type="Proteomes" id="UP000001072">
    <property type="component" value="Unassembled WGS sequence"/>
</dbReference>
<evidence type="ECO:0000313" key="3">
    <source>
        <dbReference type="Proteomes" id="UP000001072"/>
    </source>
</evidence>
<dbReference type="HOGENOM" id="CLU_2121608_0_0_1"/>
<evidence type="ECO:0000256" key="1">
    <source>
        <dbReference type="SAM" id="MobiDB-lite"/>
    </source>
</evidence>
<dbReference type="EMBL" id="GL883090">
    <property type="protein sequence ID" value="EGG13074.1"/>
    <property type="molecule type" value="Genomic_DNA"/>
</dbReference>
<proteinExistence type="predicted"/>
<organism evidence="3">
    <name type="scientific">Melampsora larici-populina (strain 98AG31 / pathotype 3-4-7)</name>
    <name type="common">Poplar leaf rust fungus</name>
    <dbReference type="NCBI Taxonomy" id="747676"/>
    <lineage>
        <taxon>Eukaryota</taxon>
        <taxon>Fungi</taxon>
        <taxon>Dikarya</taxon>
        <taxon>Basidiomycota</taxon>
        <taxon>Pucciniomycotina</taxon>
        <taxon>Pucciniomycetes</taxon>
        <taxon>Pucciniales</taxon>
        <taxon>Melampsoraceae</taxon>
        <taxon>Melampsora</taxon>
    </lineage>
</organism>
<gene>
    <name evidence="2" type="ORF">MELLADRAFT_101214</name>
</gene>
<dbReference type="AlphaFoldDB" id="F4R404"/>
<dbReference type="RefSeq" id="XP_007404012.1">
    <property type="nucleotide sequence ID" value="XM_007403950.1"/>
</dbReference>
<feature type="region of interest" description="Disordered" evidence="1">
    <location>
        <begin position="1"/>
        <end position="59"/>
    </location>
</feature>
<name>F4R404_MELLP</name>
<feature type="compositionally biased region" description="Low complexity" evidence="1">
    <location>
        <begin position="28"/>
        <end position="42"/>
    </location>
</feature>
<dbReference type="InParanoid" id="F4R404"/>
<reference evidence="3" key="1">
    <citation type="journal article" date="2011" name="Proc. Natl. Acad. Sci. U.S.A.">
        <title>Obligate biotrophy features unraveled by the genomic analysis of rust fungi.</title>
        <authorList>
            <person name="Duplessis S."/>
            <person name="Cuomo C.A."/>
            <person name="Lin Y.-C."/>
            <person name="Aerts A."/>
            <person name="Tisserant E."/>
            <person name="Veneault-Fourrey C."/>
            <person name="Joly D.L."/>
            <person name="Hacquard S."/>
            <person name="Amselem J."/>
            <person name="Cantarel B.L."/>
            <person name="Chiu R."/>
            <person name="Coutinho P.M."/>
            <person name="Feau N."/>
            <person name="Field M."/>
            <person name="Frey P."/>
            <person name="Gelhaye E."/>
            <person name="Goldberg J."/>
            <person name="Grabherr M.G."/>
            <person name="Kodira C.D."/>
            <person name="Kohler A."/>
            <person name="Kuees U."/>
            <person name="Lindquist E.A."/>
            <person name="Lucas S.M."/>
            <person name="Mago R."/>
            <person name="Mauceli E."/>
            <person name="Morin E."/>
            <person name="Murat C."/>
            <person name="Pangilinan J.L."/>
            <person name="Park R."/>
            <person name="Pearson M."/>
            <person name="Quesneville H."/>
            <person name="Rouhier N."/>
            <person name="Sakthikumar S."/>
            <person name="Salamov A.A."/>
            <person name="Schmutz J."/>
            <person name="Selles B."/>
            <person name="Shapiro H."/>
            <person name="Tanguay P."/>
            <person name="Tuskan G.A."/>
            <person name="Henrissat B."/>
            <person name="Van de Peer Y."/>
            <person name="Rouze P."/>
            <person name="Ellis J.G."/>
            <person name="Dodds P.N."/>
            <person name="Schein J.E."/>
            <person name="Zhong S."/>
            <person name="Hamelin R.C."/>
            <person name="Grigoriev I.V."/>
            <person name="Szabo L.J."/>
            <person name="Martin F."/>
        </authorList>
    </citation>
    <scope>NUCLEOTIDE SEQUENCE [LARGE SCALE GENOMIC DNA]</scope>
    <source>
        <strain evidence="3">98AG31 / pathotype 3-4-7</strain>
    </source>
</reference>
<feature type="compositionally biased region" description="Basic and acidic residues" evidence="1">
    <location>
        <begin position="45"/>
        <end position="56"/>
    </location>
</feature>
<evidence type="ECO:0000313" key="2">
    <source>
        <dbReference type="EMBL" id="EGG13074.1"/>
    </source>
</evidence>
<keyword evidence="3" id="KW-1185">Reference proteome</keyword>
<feature type="compositionally biased region" description="Polar residues" evidence="1">
    <location>
        <begin position="1"/>
        <end position="10"/>
    </location>
</feature>
<protein>
    <submittedName>
        <fullName evidence="2">Uncharacterized protein</fullName>
    </submittedName>
</protein>
<dbReference type="GeneID" id="18921303"/>
<dbReference type="VEuPathDB" id="FungiDB:MELLADRAFT_101214"/>
<sequence length="114" mass="11808">MSESLSTFGTSASAESADEDLSSDERSPPSSLVGSSSITSTGFWRRGDATARRESRGWATKPGAVRVACGLRGRRLRLPDGDRGCSNDGEDLAAEASARARFAALRFAAAAAPG</sequence>
<dbReference type="KEGG" id="mlr:MELLADRAFT_101214"/>
<accession>F4R404</accession>